<dbReference type="PANTHER" id="PTHR23421">
    <property type="entry name" value="BETA-GALACTOSIDASE RELATED"/>
    <property type="match status" value="1"/>
</dbReference>
<dbReference type="EMBL" id="BARS01042061">
    <property type="protein sequence ID" value="GAG39029.1"/>
    <property type="molecule type" value="Genomic_DNA"/>
</dbReference>
<accession>X0X735</accession>
<organism evidence="3">
    <name type="scientific">marine sediment metagenome</name>
    <dbReference type="NCBI Taxonomy" id="412755"/>
    <lineage>
        <taxon>unclassified sequences</taxon>
        <taxon>metagenomes</taxon>
        <taxon>ecological metagenomes</taxon>
    </lineage>
</organism>
<dbReference type="GO" id="GO:0004553">
    <property type="term" value="F:hydrolase activity, hydrolyzing O-glycosyl compounds"/>
    <property type="evidence" value="ECO:0007669"/>
    <property type="project" value="InterPro"/>
</dbReference>
<evidence type="ECO:0000256" key="1">
    <source>
        <dbReference type="ARBA" id="ARBA00009809"/>
    </source>
</evidence>
<proteinExistence type="inferred from homology"/>
<evidence type="ECO:0000259" key="2">
    <source>
        <dbReference type="Pfam" id="PF01301"/>
    </source>
</evidence>
<gene>
    <name evidence="3" type="ORF">S01H1_63870</name>
</gene>
<dbReference type="Pfam" id="PF01301">
    <property type="entry name" value="Glyco_hydro_35"/>
    <property type="match status" value="1"/>
</dbReference>
<dbReference type="AlphaFoldDB" id="X0X735"/>
<comment type="caution">
    <text evidence="3">The sequence shown here is derived from an EMBL/GenBank/DDBJ whole genome shotgun (WGS) entry which is preliminary data.</text>
</comment>
<dbReference type="InterPro" id="IPR031330">
    <property type="entry name" value="Gly_Hdrlase_35_cat"/>
</dbReference>
<dbReference type="PRINTS" id="PR00742">
    <property type="entry name" value="GLHYDRLASE35"/>
</dbReference>
<feature type="domain" description="Glycoside hydrolase 35 catalytic" evidence="2">
    <location>
        <begin position="1"/>
        <end position="246"/>
    </location>
</feature>
<name>X0X735_9ZZZZ</name>
<feature type="non-terminal residue" evidence="3">
    <location>
        <position position="1"/>
    </location>
</feature>
<comment type="similarity">
    <text evidence="1">Belongs to the glycosyl hydrolase 35 family.</text>
</comment>
<protein>
    <recommendedName>
        <fullName evidence="2">Glycoside hydrolase 35 catalytic domain-containing protein</fullName>
    </recommendedName>
</protein>
<dbReference type="InterPro" id="IPR001944">
    <property type="entry name" value="Glycoside_Hdrlase_35"/>
</dbReference>
<dbReference type="SUPFAM" id="SSF51445">
    <property type="entry name" value="(Trans)glycosidases"/>
    <property type="match status" value="1"/>
</dbReference>
<dbReference type="GO" id="GO:0005975">
    <property type="term" value="P:carbohydrate metabolic process"/>
    <property type="evidence" value="ECO:0007669"/>
    <property type="project" value="InterPro"/>
</dbReference>
<dbReference type="Gene3D" id="3.20.20.80">
    <property type="entry name" value="Glycosidases"/>
    <property type="match status" value="1"/>
</dbReference>
<reference evidence="3" key="1">
    <citation type="journal article" date="2014" name="Front. Microbiol.">
        <title>High frequency of phylogenetically diverse reductive dehalogenase-homologous genes in deep subseafloor sedimentary metagenomes.</title>
        <authorList>
            <person name="Kawai M."/>
            <person name="Futagami T."/>
            <person name="Toyoda A."/>
            <person name="Takaki Y."/>
            <person name="Nishi S."/>
            <person name="Hori S."/>
            <person name="Arai W."/>
            <person name="Tsubouchi T."/>
            <person name="Morono Y."/>
            <person name="Uchiyama I."/>
            <person name="Ito T."/>
            <person name="Fujiyama A."/>
            <person name="Inagaki F."/>
            <person name="Takami H."/>
        </authorList>
    </citation>
    <scope>NUCLEOTIDE SEQUENCE</scope>
    <source>
        <strain evidence="3">Expedition CK06-06</strain>
    </source>
</reference>
<sequence>WTDRLRKVKGAGYNTIDVYVPWNYHETLEGKFDFQGEKDIDLFLSLVREVGLYVVIRPGPYICSEWDGGGLPAWLFIKEGIKIRQNDPLYLSYVRKWYEEVIRILKPHQITEGGSIILFQLENELGFFLCGDPKGYISTLKDIARDNGVTVPLIVCAGQGDYEKAGSEAEEVLTSANLYFAGDNPKVEEVATSYLNFAHKRKSVGMVMETEREPILVKRLLSAGLKMVSPYLQTSGTNLGYWHGQNNWSEP</sequence>
<evidence type="ECO:0000313" key="3">
    <source>
        <dbReference type="EMBL" id="GAG39029.1"/>
    </source>
</evidence>
<dbReference type="InterPro" id="IPR017853">
    <property type="entry name" value="GH"/>
</dbReference>
<feature type="non-terminal residue" evidence="3">
    <location>
        <position position="251"/>
    </location>
</feature>